<evidence type="ECO:0000313" key="1">
    <source>
        <dbReference type="EMBL" id="KKK91720.1"/>
    </source>
</evidence>
<proteinExistence type="predicted"/>
<name>A0A0F9A0X0_9ZZZZ</name>
<comment type="caution">
    <text evidence="1">The sequence shown here is derived from an EMBL/GenBank/DDBJ whole genome shotgun (WGS) entry which is preliminary data.</text>
</comment>
<dbReference type="AlphaFoldDB" id="A0A0F9A0X0"/>
<sequence length="42" mass="4585">MLNVQLSNGNKHEAAEATLSLITGGAFDMVEGGKREEIIQRR</sequence>
<reference evidence="1" key="1">
    <citation type="journal article" date="2015" name="Nature">
        <title>Complex archaea that bridge the gap between prokaryotes and eukaryotes.</title>
        <authorList>
            <person name="Spang A."/>
            <person name="Saw J.H."/>
            <person name="Jorgensen S.L."/>
            <person name="Zaremba-Niedzwiedzka K."/>
            <person name="Martijn J."/>
            <person name="Lind A.E."/>
            <person name="van Eijk R."/>
            <person name="Schleper C."/>
            <person name="Guy L."/>
            <person name="Ettema T.J."/>
        </authorList>
    </citation>
    <scope>NUCLEOTIDE SEQUENCE</scope>
</reference>
<gene>
    <name evidence="1" type="ORF">LCGC14_2710120</name>
</gene>
<dbReference type="EMBL" id="LAZR01048528">
    <property type="protein sequence ID" value="KKK91720.1"/>
    <property type="molecule type" value="Genomic_DNA"/>
</dbReference>
<organism evidence="1">
    <name type="scientific">marine sediment metagenome</name>
    <dbReference type="NCBI Taxonomy" id="412755"/>
    <lineage>
        <taxon>unclassified sequences</taxon>
        <taxon>metagenomes</taxon>
        <taxon>ecological metagenomes</taxon>
    </lineage>
</organism>
<accession>A0A0F9A0X0</accession>
<protein>
    <submittedName>
        <fullName evidence="1">Uncharacterized protein</fullName>
    </submittedName>
</protein>